<feature type="disulfide bond" evidence="5">
    <location>
        <begin position="422"/>
        <end position="449"/>
    </location>
</feature>
<reference evidence="7 8" key="1">
    <citation type="submission" date="2019-09" db="EMBL/GenBank/DDBJ databases">
        <title>Bird 10,000 Genomes (B10K) Project - Family phase.</title>
        <authorList>
            <person name="Zhang G."/>
        </authorList>
    </citation>
    <scope>NUCLEOTIDE SEQUENCE [LARGE SCALE GENOMIC DNA]</scope>
    <source>
        <strain evidence="7">B10K-DU-029-50</strain>
        <tissue evidence="7">Heart</tissue>
    </source>
</reference>
<feature type="domain" description="Sushi" evidence="6">
    <location>
        <begin position="267"/>
        <end position="330"/>
    </location>
</feature>
<evidence type="ECO:0000256" key="5">
    <source>
        <dbReference type="PROSITE-ProRule" id="PRU00302"/>
    </source>
</evidence>
<gene>
    <name evidence="7" type="primary">C4bpa</name>
    <name evidence="7" type="ORF">GRAPIC_R10561</name>
</gene>
<proteinExistence type="predicted"/>
<feature type="non-terminal residue" evidence="7">
    <location>
        <position position="1"/>
    </location>
</feature>
<sequence length="451" mass="48510">AIGMGQRLHGPAIIALLPAGMCSQPPRFAFAEPVDPPQQSYPEGAVVSYKCRPGYVRDGADSPEVTCLANSSWSEKSAFCIGKSCGQPEIEDGNFHTTTDLRFGATVTFSCHTGYRLIGSPSAECTLRNGEVSWTSVPSCEIILCPRPPAIENGQLLSENEVFTFGMAASYRCDKGLSLIGEATVICTMGPDFQGVWSSPAPECKEVKCKTPQVPNGKRLSGFGTEHTYGDKVTFECNPGYSMKGSSVITCDANSSWTPPPPACAQIRCGRPPQFPFATPTTAVDDTSEFGTEVRYRCSPGYKEAPGTSSVITCQSDETWSAADPEFCVPARCPSPHVQHGRLSSRRYLYSTGNIVTFTCNPGYTLQGSRSSTCGADSRWKPPLPECKKEVTCPRPPNIANGLHNGQSLHKVSRGVTVSYSCREGYKLLGNVSITCTDSGVWSRPLPRCEG</sequence>
<keyword evidence="8" id="KW-1185">Reference proteome</keyword>
<evidence type="ECO:0000256" key="2">
    <source>
        <dbReference type="ARBA" id="ARBA00022729"/>
    </source>
</evidence>
<dbReference type="Proteomes" id="UP000575029">
    <property type="component" value="Unassembled WGS sequence"/>
</dbReference>
<keyword evidence="1 5" id="KW-0768">Sushi</keyword>
<dbReference type="AlphaFoldDB" id="A0A7K6ELS3"/>
<dbReference type="PROSITE" id="PS50923">
    <property type="entry name" value="SUSHI"/>
    <property type="match status" value="7"/>
</dbReference>
<dbReference type="PANTHER" id="PTHR45656:SF4">
    <property type="entry name" value="PROTEIN CBR-CLEC-78"/>
    <property type="match status" value="1"/>
</dbReference>
<feature type="domain" description="Sushi" evidence="6">
    <location>
        <begin position="20"/>
        <end position="82"/>
    </location>
</feature>
<dbReference type="InterPro" id="IPR051277">
    <property type="entry name" value="SEZ6_CSMD_C4BPB_Regulators"/>
</dbReference>
<organism evidence="7 8">
    <name type="scientific">Grantiella picta</name>
    <dbReference type="NCBI Taxonomy" id="266360"/>
    <lineage>
        <taxon>Eukaryota</taxon>
        <taxon>Metazoa</taxon>
        <taxon>Chordata</taxon>
        <taxon>Craniata</taxon>
        <taxon>Vertebrata</taxon>
        <taxon>Euteleostomi</taxon>
        <taxon>Archelosauria</taxon>
        <taxon>Archosauria</taxon>
        <taxon>Dinosauria</taxon>
        <taxon>Saurischia</taxon>
        <taxon>Theropoda</taxon>
        <taxon>Coelurosauria</taxon>
        <taxon>Aves</taxon>
        <taxon>Neognathae</taxon>
        <taxon>Neoaves</taxon>
        <taxon>Telluraves</taxon>
        <taxon>Australaves</taxon>
        <taxon>Passeriformes</taxon>
        <taxon>Meliphagoidea</taxon>
        <taxon>Meliphagidae</taxon>
        <taxon>Grantiella</taxon>
    </lineage>
</organism>
<feature type="domain" description="Sushi" evidence="6">
    <location>
        <begin position="391"/>
        <end position="451"/>
    </location>
</feature>
<feature type="disulfide bond" evidence="5">
    <location>
        <begin position="237"/>
        <end position="264"/>
    </location>
</feature>
<dbReference type="InterPro" id="IPR035976">
    <property type="entry name" value="Sushi/SCR/CCP_sf"/>
</dbReference>
<dbReference type="FunFam" id="2.10.70.10:FF:000014">
    <property type="entry name" value="Membrane cofactor protein"/>
    <property type="match status" value="2"/>
</dbReference>
<evidence type="ECO:0000256" key="3">
    <source>
        <dbReference type="ARBA" id="ARBA00022737"/>
    </source>
</evidence>
<feature type="disulfide bond" evidence="5">
    <location>
        <begin position="360"/>
        <end position="387"/>
    </location>
</feature>
<evidence type="ECO:0000313" key="7">
    <source>
        <dbReference type="EMBL" id="NWV38862.1"/>
    </source>
</evidence>
<name>A0A7K6ELS3_9PASS</name>
<feature type="domain" description="Sushi" evidence="6">
    <location>
        <begin position="331"/>
        <end position="389"/>
    </location>
</feature>
<keyword evidence="2" id="KW-0732">Signal</keyword>
<feature type="domain" description="Sushi" evidence="6">
    <location>
        <begin position="143"/>
        <end position="206"/>
    </location>
</feature>
<protein>
    <submittedName>
        <fullName evidence="7">C4BPA protein</fullName>
    </submittedName>
</protein>
<dbReference type="SMART" id="SM00032">
    <property type="entry name" value="CCP"/>
    <property type="match status" value="7"/>
</dbReference>
<dbReference type="Gene3D" id="2.10.70.10">
    <property type="entry name" value="Complement Module, domain 1"/>
    <property type="match status" value="7"/>
</dbReference>
<comment type="caution">
    <text evidence="5">Lacks conserved residue(s) required for the propagation of feature annotation.</text>
</comment>
<dbReference type="CDD" id="cd00033">
    <property type="entry name" value="CCP"/>
    <property type="match status" value="7"/>
</dbReference>
<keyword evidence="3" id="KW-0677">Repeat</keyword>
<dbReference type="EMBL" id="VZRM01005313">
    <property type="protein sequence ID" value="NWV38862.1"/>
    <property type="molecule type" value="Genomic_DNA"/>
</dbReference>
<evidence type="ECO:0000256" key="1">
    <source>
        <dbReference type="ARBA" id="ARBA00022659"/>
    </source>
</evidence>
<dbReference type="InterPro" id="IPR000436">
    <property type="entry name" value="Sushi_SCR_CCP_dom"/>
</dbReference>
<feature type="disulfide bond" evidence="5">
    <location>
        <begin position="393"/>
        <end position="436"/>
    </location>
</feature>
<feature type="domain" description="Sushi" evidence="6">
    <location>
        <begin position="207"/>
        <end position="266"/>
    </location>
</feature>
<keyword evidence="4 5" id="KW-1015">Disulfide bond</keyword>
<dbReference type="Pfam" id="PF00084">
    <property type="entry name" value="Sushi"/>
    <property type="match status" value="7"/>
</dbReference>
<dbReference type="SUPFAM" id="SSF57535">
    <property type="entry name" value="Complement control module/SCR domain"/>
    <property type="match status" value="7"/>
</dbReference>
<comment type="caution">
    <text evidence="7">The sequence shown here is derived from an EMBL/GenBank/DDBJ whole genome shotgun (WGS) entry which is preliminary data.</text>
</comment>
<feature type="domain" description="Sushi" evidence="6">
    <location>
        <begin position="83"/>
        <end position="142"/>
    </location>
</feature>
<feature type="non-terminal residue" evidence="7">
    <location>
        <position position="451"/>
    </location>
</feature>
<evidence type="ECO:0000313" key="8">
    <source>
        <dbReference type="Proteomes" id="UP000575029"/>
    </source>
</evidence>
<accession>A0A7K6ELS3</accession>
<evidence type="ECO:0000256" key="4">
    <source>
        <dbReference type="ARBA" id="ARBA00023157"/>
    </source>
</evidence>
<dbReference type="PANTHER" id="PTHR45656">
    <property type="entry name" value="PROTEIN CBR-CLEC-78"/>
    <property type="match status" value="1"/>
</dbReference>
<evidence type="ECO:0000259" key="6">
    <source>
        <dbReference type="PROSITE" id="PS50923"/>
    </source>
</evidence>